<keyword evidence="2" id="KW-1185">Reference proteome</keyword>
<dbReference type="RefSeq" id="XP_009176296.1">
    <property type="nucleotide sequence ID" value="XM_009178032.1"/>
</dbReference>
<dbReference type="KEGG" id="ovi:T265_11391"/>
<dbReference type="Proteomes" id="UP000054324">
    <property type="component" value="Unassembled WGS sequence"/>
</dbReference>
<evidence type="ECO:0000313" key="2">
    <source>
        <dbReference type="Proteomes" id="UP000054324"/>
    </source>
</evidence>
<evidence type="ECO:0000313" key="1">
    <source>
        <dbReference type="EMBL" id="KER19959.1"/>
    </source>
</evidence>
<dbReference type="EMBL" id="KL597114">
    <property type="protein sequence ID" value="KER19959.1"/>
    <property type="molecule type" value="Genomic_DNA"/>
</dbReference>
<gene>
    <name evidence="1" type="ORF">T265_11391</name>
</gene>
<proteinExistence type="predicted"/>
<organism evidence="1 2">
    <name type="scientific">Opisthorchis viverrini</name>
    <name type="common">Southeast Asian liver fluke</name>
    <dbReference type="NCBI Taxonomy" id="6198"/>
    <lineage>
        <taxon>Eukaryota</taxon>
        <taxon>Metazoa</taxon>
        <taxon>Spiralia</taxon>
        <taxon>Lophotrochozoa</taxon>
        <taxon>Platyhelminthes</taxon>
        <taxon>Trematoda</taxon>
        <taxon>Digenea</taxon>
        <taxon>Opisthorchiida</taxon>
        <taxon>Opisthorchiata</taxon>
        <taxon>Opisthorchiidae</taxon>
        <taxon>Opisthorchis</taxon>
    </lineage>
</organism>
<accession>A0A074ZXM3</accession>
<dbReference type="AlphaFoldDB" id="A0A074ZXM3"/>
<protein>
    <submittedName>
        <fullName evidence="1">Uncharacterized protein</fullName>
    </submittedName>
</protein>
<sequence>MLNDIDVPPAVCDDKRPMSSTAQLPQQQSTPSRLLRILPFDPRVFGERSDSPTYRFLPSPLLGRFGRNLFTSPIVIALQQLDTNLEFRSLSTSAIQTPNLLYLAQVPQISKLPVINGGTATA</sequence>
<name>A0A074ZXM3_OPIVI</name>
<reference evidence="1 2" key="1">
    <citation type="submission" date="2013-11" db="EMBL/GenBank/DDBJ databases">
        <title>Opisthorchis viverrini - life in the bile duct.</title>
        <authorList>
            <person name="Young N.D."/>
            <person name="Nagarajan N."/>
            <person name="Lin S.J."/>
            <person name="Korhonen P.K."/>
            <person name="Jex A.R."/>
            <person name="Hall R.S."/>
            <person name="Safavi-Hemami H."/>
            <person name="Kaewkong W."/>
            <person name="Bertrand D."/>
            <person name="Gao S."/>
            <person name="Seet Q."/>
            <person name="Wongkham S."/>
            <person name="Teh B.T."/>
            <person name="Wongkham C."/>
            <person name="Intapan P.M."/>
            <person name="Maleewong W."/>
            <person name="Yang X."/>
            <person name="Hu M."/>
            <person name="Wang Z."/>
            <person name="Hofmann A."/>
            <person name="Sternberg P.W."/>
            <person name="Tan P."/>
            <person name="Wang J."/>
            <person name="Gasser R.B."/>
        </authorList>
    </citation>
    <scope>NUCLEOTIDE SEQUENCE [LARGE SCALE GENOMIC DNA]</scope>
</reference>
<dbReference type="CTD" id="20325559"/>
<dbReference type="GeneID" id="20325559"/>